<feature type="domain" description="Nudix hydrolase" evidence="1">
    <location>
        <begin position="1"/>
        <end position="225"/>
    </location>
</feature>
<dbReference type="eggNOG" id="ENOG502S511">
    <property type="taxonomic scope" value="Eukaryota"/>
</dbReference>
<dbReference type="Proteomes" id="UP000013827">
    <property type="component" value="Unassembled WGS sequence"/>
</dbReference>
<dbReference type="PaxDb" id="2903-EOD22861"/>
<sequence length="269" mass="29898">MSAVEAATVVLLRRIPGGAGRTSIDLATLPATSGSGFSMRQLGGHDGKIWFAAGWQVLLGQSEVQNWVRSGPDQPAVMRYGGEWKFPGGRREPDESLTEAAWRELSEEFCVTPRNGGVLHRLNRLRTKPVRGVSFDMHNFVALAIENDWLAELHPDSINAALAARRERFLTLLKAGDFWPLGKAERERVAPEVRRVAWLGLQEAAACMLSSKAEELVPVDSWQAAEYARLGVTRRDPMFQTLATLLEIGRFESETELRAHCCARSNLYL</sequence>
<dbReference type="PROSITE" id="PS51462">
    <property type="entry name" value="NUDIX"/>
    <property type="match status" value="1"/>
</dbReference>
<evidence type="ECO:0000313" key="2">
    <source>
        <dbReference type="EnsemblProtists" id="EOD22861"/>
    </source>
</evidence>
<reference evidence="3" key="1">
    <citation type="journal article" date="2013" name="Nature">
        <title>Pan genome of the phytoplankton Emiliania underpins its global distribution.</title>
        <authorList>
            <person name="Read B.A."/>
            <person name="Kegel J."/>
            <person name="Klute M.J."/>
            <person name="Kuo A."/>
            <person name="Lefebvre S.C."/>
            <person name="Maumus F."/>
            <person name="Mayer C."/>
            <person name="Miller J."/>
            <person name="Monier A."/>
            <person name="Salamov A."/>
            <person name="Young J."/>
            <person name="Aguilar M."/>
            <person name="Claverie J.M."/>
            <person name="Frickenhaus S."/>
            <person name="Gonzalez K."/>
            <person name="Herman E.K."/>
            <person name="Lin Y.C."/>
            <person name="Napier J."/>
            <person name="Ogata H."/>
            <person name="Sarno A.F."/>
            <person name="Shmutz J."/>
            <person name="Schroeder D."/>
            <person name="de Vargas C."/>
            <person name="Verret F."/>
            <person name="von Dassow P."/>
            <person name="Valentin K."/>
            <person name="Van de Peer Y."/>
            <person name="Wheeler G."/>
            <person name="Dacks J.B."/>
            <person name="Delwiche C.F."/>
            <person name="Dyhrman S.T."/>
            <person name="Glockner G."/>
            <person name="John U."/>
            <person name="Richards T."/>
            <person name="Worden A.Z."/>
            <person name="Zhang X."/>
            <person name="Grigoriev I.V."/>
            <person name="Allen A.E."/>
            <person name="Bidle K."/>
            <person name="Borodovsky M."/>
            <person name="Bowler C."/>
            <person name="Brownlee C."/>
            <person name="Cock J.M."/>
            <person name="Elias M."/>
            <person name="Gladyshev V.N."/>
            <person name="Groth M."/>
            <person name="Guda C."/>
            <person name="Hadaegh A."/>
            <person name="Iglesias-Rodriguez M.D."/>
            <person name="Jenkins J."/>
            <person name="Jones B.M."/>
            <person name="Lawson T."/>
            <person name="Leese F."/>
            <person name="Lindquist E."/>
            <person name="Lobanov A."/>
            <person name="Lomsadze A."/>
            <person name="Malik S.B."/>
            <person name="Marsh M.E."/>
            <person name="Mackinder L."/>
            <person name="Mock T."/>
            <person name="Mueller-Roeber B."/>
            <person name="Pagarete A."/>
            <person name="Parker M."/>
            <person name="Probert I."/>
            <person name="Quesneville H."/>
            <person name="Raines C."/>
            <person name="Rensing S.A."/>
            <person name="Riano-Pachon D.M."/>
            <person name="Richier S."/>
            <person name="Rokitta S."/>
            <person name="Shiraiwa Y."/>
            <person name="Soanes D.M."/>
            <person name="van der Giezen M."/>
            <person name="Wahlund T.M."/>
            <person name="Williams B."/>
            <person name="Wilson W."/>
            <person name="Wolfe G."/>
            <person name="Wurch L.L."/>
        </authorList>
    </citation>
    <scope>NUCLEOTIDE SEQUENCE</scope>
</reference>
<protein>
    <recommendedName>
        <fullName evidence="1">Nudix hydrolase domain-containing protein</fullName>
    </recommendedName>
</protein>
<dbReference type="Pfam" id="PF00293">
    <property type="entry name" value="NUDIX"/>
    <property type="match status" value="1"/>
</dbReference>
<dbReference type="Gene3D" id="3.90.79.10">
    <property type="entry name" value="Nucleoside Triphosphate Pyrophosphohydrolase"/>
    <property type="match status" value="1"/>
</dbReference>
<evidence type="ECO:0000259" key="1">
    <source>
        <dbReference type="PROSITE" id="PS51462"/>
    </source>
</evidence>
<dbReference type="KEGG" id="ehx:EMIHUDRAFT_195267"/>
<dbReference type="EnsemblProtists" id="EOD22861">
    <property type="protein sequence ID" value="EOD22861"/>
    <property type="gene ID" value="EMIHUDRAFT_195267"/>
</dbReference>
<dbReference type="AlphaFoldDB" id="A0A0D3JH76"/>
<reference evidence="2" key="2">
    <citation type="submission" date="2024-10" db="UniProtKB">
        <authorList>
            <consortium name="EnsemblProtists"/>
        </authorList>
    </citation>
    <scope>IDENTIFICATION</scope>
</reference>
<dbReference type="InterPro" id="IPR015797">
    <property type="entry name" value="NUDIX_hydrolase-like_dom_sf"/>
</dbReference>
<accession>A0A0D3JH76</accession>
<dbReference type="SUPFAM" id="SSF55811">
    <property type="entry name" value="Nudix"/>
    <property type="match status" value="1"/>
</dbReference>
<proteinExistence type="predicted"/>
<dbReference type="InterPro" id="IPR000086">
    <property type="entry name" value="NUDIX_hydrolase_dom"/>
</dbReference>
<dbReference type="HOGENOM" id="CLU_093335_0_0_1"/>
<organism evidence="2 3">
    <name type="scientific">Emiliania huxleyi (strain CCMP1516)</name>
    <dbReference type="NCBI Taxonomy" id="280463"/>
    <lineage>
        <taxon>Eukaryota</taxon>
        <taxon>Haptista</taxon>
        <taxon>Haptophyta</taxon>
        <taxon>Prymnesiophyceae</taxon>
        <taxon>Isochrysidales</taxon>
        <taxon>Noelaerhabdaceae</taxon>
        <taxon>Emiliania</taxon>
    </lineage>
</organism>
<dbReference type="OMA" id="QSEVKNW"/>
<dbReference type="RefSeq" id="XP_005775290.1">
    <property type="nucleotide sequence ID" value="XM_005775233.1"/>
</dbReference>
<keyword evidence="3" id="KW-1185">Reference proteome</keyword>
<dbReference type="GeneID" id="17268408"/>
<name>A0A0D3JH76_EMIH1</name>
<evidence type="ECO:0000313" key="3">
    <source>
        <dbReference type="Proteomes" id="UP000013827"/>
    </source>
</evidence>